<evidence type="ECO:0000313" key="2">
    <source>
        <dbReference type="EMBL" id="KAF2159991.1"/>
    </source>
</evidence>
<feature type="compositionally biased region" description="Basic and acidic residues" evidence="1">
    <location>
        <begin position="1"/>
        <end position="14"/>
    </location>
</feature>
<organism evidence="2 3">
    <name type="scientific">Zasmidium cellare ATCC 36951</name>
    <dbReference type="NCBI Taxonomy" id="1080233"/>
    <lineage>
        <taxon>Eukaryota</taxon>
        <taxon>Fungi</taxon>
        <taxon>Dikarya</taxon>
        <taxon>Ascomycota</taxon>
        <taxon>Pezizomycotina</taxon>
        <taxon>Dothideomycetes</taxon>
        <taxon>Dothideomycetidae</taxon>
        <taxon>Mycosphaerellales</taxon>
        <taxon>Mycosphaerellaceae</taxon>
        <taxon>Zasmidium</taxon>
    </lineage>
</organism>
<sequence>MPDHANQQQDHDNVDDPGFITYQENGQEPQPAHHLQSNSMVRQAGLQTAAVDSGTSTSSTTSQARLVPEHSSTTHAHRNDPTDMAKYPLDFDAKNASLLDARLASMDRELDGIDWSLPKETPAEKAARLQAELEARQREARRRLEHPTPQELEGYQQYARVVAKLSDPTDPFVRCCGEWGDEVLGRASLHMDEAEGDEKIFGFKTTT</sequence>
<protein>
    <submittedName>
        <fullName evidence="2">Uncharacterized protein</fullName>
    </submittedName>
</protein>
<reference evidence="2" key="1">
    <citation type="journal article" date="2020" name="Stud. Mycol.">
        <title>101 Dothideomycetes genomes: a test case for predicting lifestyles and emergence of pathogens.</title>
        <authorList>
            <person name="Haridas S."/>
            <person name="Albert R."/>
            <person name="Binder M."/>
            <person name="Bloem J."/>
            <person name="Labutti K."/>
            <person name="Salamov A."/>
            <person name="Andreopoulos B."/>
            <person name="Baker S."/>
            <person name="Barry K."/>
            <person name="Bills G."/>
            <person name="Bluhm B."/>
            <person name="Cannon C."/>
            <person name="Castanera R."/>
            <person name="Culley D."/>
            <person name="Daum C."/>
            <person name="Ezra D."/>
            <person name="Gonzalez J."/>
            <person name="Henrissat B."/>
            <person name="Kuo A."/>
            <person name="Liang C."/>
            <person name="Lipzen A."/>
            <person name="Lutzoni F."/>
            <person name="Magnuson J."/>
            <person name="Mondo S."/>
            <person name="Nolan M."/>
            <person name="Ohm R."/>
            <person name="Pangilinan J."/>
            <person name="Park H.-J."/>
            <person name="Ramirez L."/>
            <person name="Alfaro M."/>
            <person name="Sun H."/>
            <person name="Tritt A."/>
            <person name="Yoshinaga Y."/>
            <person name="Zwiers L.-H."/>
            <person name="Turgeon B."/>
            <person name="Goodwin S."/>
            <person name="Spatafora J."/>
            <person name="Crous P."/>
            <person name="Grigoriev I."/>
        </authorList>
    </citation>
    <scope>NUCLEOTIDE SEQUENCE</scope>
    <source>
        <strain evidence="2">ATCC 36951</strain>
    </source>
</reference>
<name>A0A6A6BYX8_ZASCE</name>
<evidence type="ECO:0000313" key="3">
    <source>
        <dbReference type="Proteomes" id="UP000799537"/>
    </source>
</evidence>
<dbReference type="AlphaFoldDB" id="A0A6A6BYX8"/>
<keyword evidence="3" id="KW-1185">Reference proteome</keyword>
<gene>
    <name evidence="2" type="ORF">M409DRAFT_29604</name>
</gene>
<accession>A0A6A6BYX8</accession>
<dbReference type="Proteomes" id="UP000799537">
    <property type="component" value="Unassembled WGS sequence"/>
</dbReference>
<dbReference type="GeneID" id="54562818"/>
<evidence type="ECO:0000256" key="1">
    <source>
        <dbReference type="SAM" id="MobiDB-lite"/>
    </source>
</evidence>
<feature type="region of interest" description="Disordered" evidence="1">
    <location>
        <begin position="1"/>
        <end position="85"/>
    </location>
</feature>
<dbReference type="EMBL" id="ML993631">
    <property type="protein sequence ID" value="KAF2159991.1"/>
    <property type="molecule type" value="Genomic_DNA"/>
</dbReference>
<dbReference type="RefSeq" id="XP_033660880.1">
    <property type="nucleotide sequence ID" value="XM_033809546.1"/>
</dbReference>
<proteinExistence type="predicted"/>